<comment type="catalytic activity">
    <reaction evidence="7">
        <text>adenosine(1518)/adenosine(1519) in 16S rRNA + 4 S-adenosyl-L-methionine = N(6)-dimethyladenosine(1518)/N(6)-dimethyladenosine(1519) in 16S rRNA + 4 S-adenosyl-L-homocysteine + 4 H(+)</text>
        <dbReference type="Rhea" id="RHEA:19609"/>
        <dbReference type="Rhea" id="RHEA-COMP:10232"/>
        <dbReference type="Rhea" id="RHEA-COMP:10233"/>
        <dbReference type="ChEBI" id="CHEBI:15378"/>
        <dbReference type="ChEBI" id="CHEBI:57856"/>
        <dbReference type="ChEBI" id="CHEBI:59789"/>
        <dbReference type="ChEBI" id="CHEBI:74411"/>
        <dbReference type="ChEBI" id="CHEBI:74493"/>
        <dbReference type="EC" id="2.1.1.182"/>
    </reaction>
</comment>
<evidence type="ECO:0000256" key="8">
    <source>
        <dbReference type="PROSITE-ProRule" id="PRU01026"/>
    </source>
</evidence>
<dbReference type="EMBL" id="SHBG01000017">
    <property type="protein sequence ID" value="RZO24628.1"/>
    <property type="molecule type" value="Genomic_DNA"/>
</dbReference>
<reference evidence="10 11" key="1">
    <citation type="submission" date="2019-02" db="EMBL/GenBank/DDBJ databases">
        <title>Prokaryotic population dynamics and viral predation in marine succession experiment using metagenomics: the confinement effect.</title>
        <authorList>
            <person name="Haro-Moreno J.M."/>
            <person name="Rodriguez-Valera F."/>
            <person name="Lopez-Perez M."/>
        </authorList>
    </citation>
    <scope>NUCLEOTIDE SEQUENCE [LARGE SCALE GENOMIC DNA]</scope>
    <source>
        <strain evidence="10">MED-G161</strain>
    </source>
</reference>
<feature type="binding site" evidence="8">
    <location>
        <position position="61"/>
    </location>
    <ligand>
        <name>S-adenosyl-L-methionine</name>
        <dbReference type="ChEBI" id="CHEBI:59789"/>
    </ligand>
</feature>
<feature type="binding site" evidence="7 8">
    <location>
        <position position="13"/>
    </location>
    <ligand>
        <name>S-adenosyl-L-methionine</name>
        <dbReference type="ChEBI" id="CHEBI:59789"/>
    </ligand>
</feature>
<dbReference type="PROSITE" id="PS51689">
    <property type="entry name" value="SAM_RNA_A_N6_MT"/>
    <property type="match status" value="1"/>
</dbReference>
<dbReference type="PANTHER" id="PTHR11727:SF7">
    <property type="entry name" value="DIMETHYLADENOSINE TRANSFERASE-RELATED"/>
    <property type="match status" value="1"/>
</dbReference>
<dbReference type="InterPro" id="IPR029063">
    <property type="entry name" value="SAM-dependent_MTases_sf"/>
</dbReference>
<dbReference type="GO" id="GO:0052908">
    <property type="term" value="F:16S rRNA (adenine(1518)-N(6)/adenine(1519)-N(6))-dimethyltransferase activity"/>
    <property type="evidence" value="ECO:0007669"/>
    <property type="project" value="UniProtKB-EC"/>
</dbReference>
<keyword evidence="2 7" id="KW-0698">rRNA processing</keyword>
<comment type="caution">
    <text evidence="7">Lacks conserved residue(s) required for the propagation of feature annotation.</text>
</comment>
<evidence type="ECO:0000259" key="9">
    <source>
        <dbReference type="SMART" id="SM00650"/>
    </source>
</evidence>
<dbReference type="GO" id="GO:0003723">
    <property type="term" value="F:RNA binding"/>
    <property type="evidence" value="ECO:0007669"/>
    <property type="project" value="UniProtKB-UniRule"/>
</dbReference>
<evidence type="ECO:0000313" key="11">
    <source>
        <dbReference type="Proteomes" id="UP000315498"/>
    </source>
</evidence>
<evidence type="ECO:0000256" key="1">
    <source>
        <dbReference type="ARBA" id="ARBA00022490"/>
    </source>
</evidence>
<protein>
    <recommendedName>
        <fullName evidence="7">Ribosomal RNA small subunit methyltransferase A</fullName>
        <ecNumber evidence="7">2.1.1.182</ecNumber>
    </recommendedName>
    <alternativeName>
        <fullName evidence="7">16S rRNA (adenine(1518)-N(6)/adenine(1519)-N(6))-dimethyltransferase</fullName>
    </alternativeName>
    <alternativeName>
        <fullName evidence="7">16S rRNA dimethyladenosine transferase</fullName>
    </alternativeName>
    <alternativeName>
        <fullName evidence="7">16S rRNA dimethylase</fullName>
    </alternativeName>
    <alternativeName>
        <fullName evidence="7">S-adenosylmethionine-6-N', N'-adenosyl(rRNA) dimethyltransferase</fullName>
    </alternativeName>
</protein>
<feature type="binding site" evidence="7 8">
    <location>
        <position position="15"/>
    </location>
    <ligand>
        <name>S-adenosyl-L-methionine</name>
        <dbReference type="ChEBI" id="CHEBI:59789"/>
    </ligand>
</feature>
<name>A0A520MTV2_9GAMM</name>
<evidence type="ECO:0000256" key="2">
    <source>
        <dbReference type="ARBA" id="ARBA00022552"/>
    </source>
</evidence>
<evidence type="ECO:0000256" key="3">
    <source>
        <dbReference type="ARBA" id="ARBA00022603"/>
    </source>
</evidence>
<dbReference type="Gene3D" id="3.40.50.150">
    <property type="entry name" value="Vaccinia Virus protein VP39"/>
    <property type="match status" value="1"/>
</dbReference>
<dbReference type="CDD" id="cd02440">
    <property type="entry name" value="AdoMet_MTases"/>
    <property type="match status" value="1"/>
</dbReference>
<dbReference type="Gene3D" id="1.10.8.100">
    <property type="entry name" value="Ribosomal RNA adenine dimethylase-like, domain 2"/>
    <property type="match status" value="1"/>
</dbReference>
<accession>A0A520MTV2</accession>
<evidence type="ECO:0000256" key="6">
    <source>
        <dbReference type="ARBA" id="ARBA00022884"/>
    </source>
</evidence>
<dbReference type="NCBIfam" id="TIGR00755">
    <property type="entry name" value="ksgA"/>
    <property type="match status" value="1"/>
</dbReference>
<dbReference type="Pfam" id="PF00398">
    <property type="entry name" value="RrnaAD"/>
    <property type="match status" value="1"/>
</dbReference>
<comment type="caution">
    <text evidence="10">The sequence shown here is derived from an EMBL/GenBank/DDBJ whole genome shotgun (WGS) entry which is preliminary data.</text>
</comment>
<keyword evidence="4 7" id="KW-0808">Transferase</keyword>
<feature type="domain" description="Ribosomal RNA adenine methylase transferase N-terminal" evidence="9">
    <location>
        <begin position="20"/>
        <end position="189"/>
    </location>
</feature>
<dbReference type="AlphaFoldDB" id="A0A520MTV2"/>
<dbReference type="Proteomes" id="UP000315498">
    <property type="component" value="Unassembled WGS sequence"/>
</dbReference>
<keyword evidence="1 7" id="KW-0963">Cytoplasm</keyword>
<evidence type="ECO:0000256" key="4">
    <source>
        <dbReference type="ARBA" id="ARBA00022679"/>
    </source>
</evidence>
<comment type="function">
    <text evidence="7">Specifically dimethylates two adjacent adenosines (A1518 and A1519) in the loop of a conserved hairpin near the 3'-end of 16S rRNA in the 30S particle. May play a critical role in biogenesis of 30S subunits.</text>
</comment>
<keyword evidence="6 7" id="KW-0694">RNA-binding</keyword>
<gene>
    <name evidence="7 10" type="primary">rsmA</name>
    <name evidence="7" type="synonym">ksgA</name>
    <name evidence="10" type="ORF">EVA94_02465</name>
</gene>
<evidence type="ECO:0000256" key="5">
    <source>
        <dbReference type="ARBA" id="ARBA00022691"/>
    </source>
</evidence>
<evidence type="ECO:0000313" key="10">
    <source>
        <dbReference type="EMBL" id="RZO24628.1"/>
    </source>
</evidence>
<keyword evidence="5 7" id="KW-0949">S-adenosyl-L-methionine</keyword>
<evidence type="ECO:0000256" key="7">
    <source>
        <dbReference type="HAMAP-Rule" id="MF_00607"/>
    </source>
</evidence>
<dbReference type="PANTHER" id="PTHR11727">
    <property type="entry name" value="DIMETHYLADENOSINE TRANSFERASE"/>
    <property type="match status" value="1"/>
</dbReference>
<dbReference type="InterPro" id="IPR011530">
    <property type="entry name" value="rRNA_adenine_dimethylase"/>
</dbReference>
<dbReference type="SUPFAM" id="SSF53335">
    <property type="entry name" value="S-adenosyl-L-methionine-dependent methyltransferases"/>
    <property type="match status" value="1"/>
</dbReference>
<dbReference type="SMART" id="SM00650">
    <property type="entry name" value="rADc"/>
    <property type="match status" value="1"/>
</dbReference>
<feature type="binding site" evidence="7 8">
    <location>
        <position position="104"/>
    </location>
    <ligand>
        <name>S-adenosyl-L-methionine</name>
        <dbReference type="ChEBI" id="CHEBI:59789"/>
    </ligand>
</feature>
<dbReference type="GO" id="GO:0005829">
    <property type="term" value="C:cytosol"/>
    <property type="evidence" value="ECO:0007669"/>
    <property type="project" value="TreeGrafter"/>
</dbReference>
<sequence length="255" mass="29424">MNSRDIRRKYGQNYLTDPAILFEMGEAISPKGFDNFIEIGPGHGALTNQINRENVHIIGIDIDSKNIEFLKKKFTGPANFKFINEDILNFKIPDLIKKYRIVGNLPYNISTQIMLNLIDSFEKIEDIHFLVQKEVAQKVVGKQSTKSWGKLAIKMSSFFNTEILFDVPPEAFDIKPKVNSSFIRLIPKKDINYDLSIKNNLFKVIDLAFSSRRKNVKNNLKSLDIDWENLELDPNSRSEDLSTQDFINLSRNHKI</sequence>
<dbReference type="InterPro" id="IPR023165">
    <property type="entry name" value="rRNA_Ade_diMease-like_C"/>
</dbReference>
<comment type="subcellular location">
    <subcellularLocation>
        <location evidence="7">Cytoplasm</location>
    </subcellularLocation>
</comment>
<proteinExistence type="inferred from homology"/>
<feature type="binding site" evidence="7 8">
    <location>
        <position position="40"/>
    </location>
    <ligand>
        <name>S-adenosyl-L-methionine</name>
        <dbReference type="ChEBI" id="CHEBI:59789"/>
    </ligand>
</feature>
<feature type="binding site" evidence="7 8">
    <location>
        <position position="86"/>
    </location>
    <ligand>
        <name>S-adenosyl-L-methionine</name>
        <dbReference type="ChEBI" id="CHEBI:59789"/>
    </ligand>
</feature>
<keyword evidence="3 7" id="KW-0489">Methyltransferase</keyword>
<comment type="similarity">
    <text evidence="7">Belongs to the class I-like SAM-binding methyltransferase superfamily. rRNA adenine N(6)-methyltransferase family. RsmA subfamily.</text>
</comment>
<organism evidence="10 11">
    <name type="scientific">SAR86 cluster bacterium</name>
    <dbReference type="NCBI Taxonomy" id="2030880"/>
    <lineage>
        <taxon>Bacteria</taxon>
        <taxon>Pseudomonadati</taxon>
        <taxon>Pseudomonadota</taxon>
        <taxon>Gammaproteobacteria</taxon>
        <taxon>SAR86 cluster</taxon>
    </lineage>
</organism>
<dbReference type="EC" id="2.1.1.182" evidence="7"/>
<dbReference type="InterPro" id="IPR020598">
    <property type="entry name" value="rRNA_Ade_methylase_Trfase_N"/>
</dbReference>
<dbReference type="HAMAP" id="MF_00607">
    <property type="entry name" value="16SrRNA_methyltr_A"/>
    <property type="match status" value="1"/>
</dbReference>
<dbReference type="InterPro" id="IPR001737">
    <property type="entry name" value="KsgA/Erm"/>
</dbReference>